<feature type="compositionally biased region" description="Low complexity" evidence="1">
    <location>
        <begin position="664"/>
        <end position="676"/>
    </location>
</feature>
<gene>
    <name evidence="2" type="ORF">GCG54_00010015</name>
</gene>
<feature type="region of interest" description="Disordered" evidence="1">
    <location>
        <begin position="651"/>
        <end position="902"/>
    </location>
</feature>
<feature type="compositionally biased region" description="Polar residues" evidence="1">
    <location>
        <begin position="219"/>
        <end position="229"/>
    </location>
</feature>
<feature type="compositionally biased region" description="Low complexity" evidence="1">
    <location>
        <begin position="991"/>
        <end position="1001"/>
    </location>
</feature>
<sequence>MHQHQDAASNGGRWIMPAPSRPSGFVPSNSAPVSGTWQQSPGVSPVNFWPQPSMPTHMGYPPAGLPPPASALHMAANQPPIAPSYHMASPVHCSASPINQTPASSGPWVPTLLSHHMASPVHRMASPFHHSASPVHHMTTPVHHLVSPTRHMAASPVQYTPSSSVYHTASPGRHTAFPFHHQTSPVHHMATPFHHTASLVQYTPSSVHHMASPVHNGSPHLNSSQTITPPSQPVLPMSSQTTWLPPSQTPSPTRLPTTPIRMMSPLHGSHHSSPALGFVPFSPGGLSYAPNSPCLSVSNVSTRHRAARGNDNSNPRQRKHRPGVHPAVAQFHVIRNKLIDLDHFLRPKPRRRVPTPPHTLRLTVRPANALDKFSGDRADIIGSLSARDATWAGLKGIGCKAGTLWLNFTSAEAMQRFQRSNDPFEEELCLSLSSKARDLEAVLDVTIDTFQSAENRFYVEIIFYGCKAERNMRGRRDWFEEPFGIQVHSVTVRWSRLIVSFSDVEQAWKLLQAYETAKDDFYVNYRLAMARCFNCTKDHPSKECPVKDKEKEKQCGNCLGRHSVTSPRCFAETVADMRRFCAEIDNADVEWYIGKIRSFKQQNERPPANAPHYVDLTGSTKDSVGDNEDMYNDVDLNDSDYDQVFSAIESKSQPAEVPGEISVASTAASASTTPAARQPLAPKSTNAFSNASASKPQGKGAPTAARSSKTSSVRKPLAPKSANASSKPQSGCNKARSTTSAPAPNARNAAAGKSINRQQCKEGTRKRLASTAVLGSTRPKTRVRTDNSKNTNTNTNSSTNTAKTKSSRSGRRKRLQERKAAEGESANTQKATEPKPSDKSTAKSDKQKVQKATSSKHATNKSNNRARTIPISPAATAPTPRVHNTDQPSPVASPGEGMVEYFGTSSPATIQSLDVAASLTPVYPRTSDRENSQTFLSNSSLPGSAAASFSESAFSFTGTADSPFTGSAASFTGVSASPGSDAFTAPSQCMSPSFPSPTTSSGNLVPTGLPPLSTLGQASNASSFSSPATPSRSGTVSQAVTPNTLGVIVNEGNQSRVSKPAAERLALAKASSGTNPTTVLTPPPSSQPPTAAQSSVHPSGFRQKTVDESRNYDQTPCRSSRASKPATAAQLQLIGVAEKRMVMSSMRPELKGPQSTGGDDVTKEMAWLGDGWVTAWIGSFV</sequence>
<feature type="compositionally biased region" description="Basic residues" evidence="1">
    <location>
        <begin position="805"/>
        <end position="816"/>
    </location>
</feature>
<keyword evidence="3" id="KW-1185">Reference proteome</keyword>
<feature type="region of interest" description="Disordered" evidence="1">
    <location>
        <begin position="1"/>
        <end position="23"/>
    </location>
</feature>
<feature type="region of interest" description="Disordered" evidence="1">
    <location>
        <begin position="986"/>
        <end position="1039"/>
    </location>
</feature>
<name>A0A8H4C9T4_COLGL</name>
<feature type="compositionally biased region" description="Polar residues" evidence="1">
    <location>
        <begin position="850"/>
        <end position="865"/>
    </location>
</feature>
<feature type="region of interest" description="Disordered" evidence="1">
    <location>
        <begin position="305"/>
        <end position="324"/>
    </location>
</feature>
<feature type="compositionally biased region" description="Polar residues" evidence="1">
    <location>
        <begin position="1112"/>
        <end position="1122"/>
    </location>
</feature>
<evidence type="ECO:0000313" key="3">
    <source>
        <dbReference type="Proteomes" id="UP000613401"/>
    </source>
</evidence>
<feature type="compositionally biased region" description="Polar residues" evidence="1">
    <location>
        <begin position="683"/>
        <end position="695"/>
    </location>
</feature>
<feature type="compositionally biased region" description="Polar residues" evidence="1">
    <location>
        <begin position="237"/>
        <end position="253"/>
    </location>
</feature>
<feature type="compositionally biased region" description="Low complexity" evidence="1">
    <location>
        <begin position="788"/>
        <end position="804"/>
    </location>
</feature>
<reference evidence="2" key="2">
    <citation type="submission" date="2020-03" db="EMBL/GenBank/DDBJ databases">
        <authorList>
            <person name="Fu F.-F."/>
            <person name="Chen J."/>
        </authorList>
    </citation>
    <scope>NUCLEOTIDE SEQUENCE</scope>
    <source>
        <strain evidence="2">Lc1</strain>
    </source>
</reference>
<evidence type="ECO:0000313" key="2">
    <source>
        <dbReference type="EMBL" id="KAF3799823.1"/>
    </source>
</evidence>
<dbReference type="Proteomes" id="UP000613401">
    <property type="component" value="Unassembled WGS sequence"/>
</dbReference>
<protein>
    <submittedName>
        <fullName evidence="2">Uncharacterized protein</fullName>
    </submittedName>
</protein>
<feature type="compositionally biased region" description="Polar residues" evidence="1">
    <location>
        <begin position="722"/>
        <end position="740"/>
    </location>
</feature>
<comment type="caution">
    <text evidence="2">The sequence shown here is derived from an EMBL/GenBank/DDBJ whole genome shotgun (WGS) entry which is preliminary data.</text>
</comment>
<dbReference type="RefSeq" id="XP_045258983.1">
    <property type="nucleotide sequence ID" value="XM_045409948.1"/>
</dbReference>
<feature type="compositionally biased region" description="Low complexity" evidence="1">
    <location>
        <begin position="1018"/>
        <end position="1033"/>
    </location>
</feature>
<accession>A0A8H4C9T4</accession>
<reference evidence="2" key="1">
    <citation type="journal article" date="2020" name="Phytopathology">
        <title>Genome sequence and comparative analysis of Colletotrichum gloeosporioides isolated from Liriodendron leaves.</title>
        <authorList>
            <person name="Fu F.F."/>
            <person name="Hao Z."/>
            <person name="Wang P."/>
            <person name="Lu Y."/>
            <person name="Xue L.J."/>
            <person name="Wei G."/>
            <person name="Tian Y."/>
            <person name="Baishi H."/>
            <person name="Xu H."/>
            <person name="Shi J."/>
            <person name="Cheng T."/>
            <person name="Wang G."/>
            <person name="Yi Y."/>
            <person name="Chen J."/>
        </authorList>
    </citation>
    <scope>NUCLEOTIDE SEQUENCE</scope>
    <source>
        <strain evidence="2">Lc1</strain>
    </source>
</reference>
<dbReference type="AlphaFoldDB" id="A0A8H4C9T4"/>
<dbReference type="EMBL" id="WVTB01000082">
    <property type="protein sequence ID" value="KAF3799823.1"/>
    <property type="molecule type" value="Genomic_DNA"/>
</dbReference>
<feature type="compositionally biased region" description="Low complexity" evidence="1">
    <location>
        <begin position="741"/>
        <end position="751"/>
    </location>
</feature>
<feature type="region of interest" description="Disordered" evidence="1">
    <location>
        <begin position="217"/>
        <end position="253"/>
    </location>
</feature>
<evidence type="ECO:0000256" key="1">
    <source>
        <dbReference type="SAM" id="MobiDB-lite"/>
    </source>
</evidence>
<feature type="region of interest" description="Disordered" evidence="1">
    <location>
        <begin position="602"/>
        <end position="629"/>
    </location>
</feature>
<feature type="region of interest" description="Disordered" evidence="1">
    <location>
        <begin position="1069"/>
        <end position="1128"/>
    </location>
</feature>
<dbReference type="GeneID" id="69017148"/>
<feature type="compositionally biased region" description="Basic and acidic residues" evidence="1">
    <location>
        <begin position="832"/>
        <end position="848"/>
    </location>
</feature>
<organism evidence="2 3">
    <name type="scientific">Colletotrichum gloeosporioides</name>
    <name type="common">Anthracnose fungus</name>
    <name type="synonym">Glomerella cingulata</name>
    <dbReference type="NCBI Taxonomy" id="474922"/>
    <lineage>
        <taxon>Eukaryota</taxon>
        <taxon>Fungi</taxon>
        <taxon>Dikarya</taxon>
        <taxon>Ascomycota</taxon>
        <taxon>Pezizomycotina</taxon>
        <taxon>Sordariomycetes</taxon>
        <taxon>Hypocreomycetidae</taxon>
        <taxon>Glomerellales</taxon>
        <taxon>Glomerellaceae</taxon>
        <taxon>Colletotrichum</taxon>
        <taxon>Colletotrichum gloeosporioides species complex</taxon>
    </lineage>
</organism>
<feature type="compositionally biased region" description="Low complexity" evidence="1">
    <location>
        <begin position="866"/>
        <end position="881"/>
    </location>
</feature>
<proteinExistence type="predicted"/>